<evidence type="ECO:0000256" key="2">
    <source>
        <dbReference type="ARBA" id="ARBA00022576"/>
    </source>
</evidence>
<accession>A0A9Q2HFM0</accession>
<comment type="similarity">
    <text evidence="4">Belongs to the class-I pyridoxal-phosphate-dependent aminotransferase family.</text>
</comment>
<dbReference type="PROSITE" id="PS00105">
    <property type="entry name" value="AA_TRANSFER_CLASS_1"/>
    <property type="match status" value="1"/>
</dbReference>
<dbReference type="Gene3D" id="3.40.640.10">
    <property type="entry name" value="Type I PLP-dependent aspartate aminotransferase-like (Major domain)"/>
    <property type="match status" value="1"/>
</dbReference>
<gene>
    <name evidence="6" type="ORF">HNQ45_000905</name>
</gene>
<dbReference type="InterPro" id="IPR015424">
    <property type="entry name" value="PyrdxlP-dep_Trfase"/>
</dbReference>
<proteinExistence type="inferred from homology"/>
<dbReference type="RefSeq" id="WP_246562719.1">
    <property type="nucleotide sequence ID" value="NZ_CBCRYX010000007.1"/>
</dbReference>
<protein>
    <recommendedName>
        <fullName evidence="4">Aminotransferase</fullName>
        <ecNumber evidence="4">2.6.1.-</ecNumber>
    </recommendedName>
</protein>
<comment type="caution">
    <text evidence="6">The sequence shown here is derived from an EMBL/GenBank/DDBJ whole genome shotgun (WGS) entry which is preliminary data.</text>
</comment>
<dbReference type="EMBL" id="JACHHF010000004">
    <property type="protein sequence ID" value="MBB5176021.1"/>
    <property type="molecule type" value="Genomic_DNA"/>
</dbReference>
<dbReference type="InterPro" id="IPR050881">
    <property type="entry name" value="LL-DAP_aminotransferase"/>
</dbReference>
<dbReference type="PROSITE" id="PS50206">
    <property type="entry name" value="RHODANESE_3"/>
    <property type="match status" value="1"/>
</dbReference>
<keyword evidence="7" id="KW-1185">Reference proteome</keyword>
<dbReference type="PANTHER" id="PTHR42832">
    <property type="entry name" value="AMINO ACID AMINOTRANSFERASE"/>
    <property type="match status" value="1"/>
</dbReference>
<name>A0A9Q2HFM0_9STAP</name>
<keyword evidence="3 4" id="KW-0808">Transferase</keyword>
<evidence type="ECO:0000256" key="3">
    <source>
        <dbReference type="ARBA" id="ARBA00022679"/>
    </source>
</evidence>
<dbReference type="GO" id="GO:0008483">
    <property type="term" value="F:transaminase activity"/>
    <property type="evidence" value="ECO:0007669"/>
    <property type="project" value="UniProtKB-KW"/>
</dbReference>
<keyword evidence="2 4" id="KW-0032">Aminotransferase</keyword>
<reference evidence="6 7" key="1">
    <citation type="submission" date="2020-08" db="EMBL/GenBank/DDBJ databases">
        <title>Genomic Encyclopedia of Type Strains, Phase IV (KMG-IV): sequencing the most valuable type-strain genomes for metagenomic binning, comparative biology and taxonomic classification.</title>
        <authorList>
            <person name="Goeker M."/>
        </authorList>
    </citation>
    <scope>NUCLEOTIDE SEQUENCE [LARGE SCALE GENOMIC DNA]</scope>
    <source>
        <strain evidence="6 7">DSM 19163</strain>
    </source>
</reference>
<dbReference type="InterPro" id="IPR015421">
    <property type="entry name" value="PyrdxlP-dep_Trfase_major"/>
</dbReference>
<dbReference type="AlphaFoldDB" id="A0A9Q2HFM0"/>
<dbReference type="EC" id="2.6.1.-" evidence="4"/>
<dbReference type="PANTHER" id="PTHR42832:SF3">
    <property type="entry name" value="L-GLUTAMINE--4-(METHYLSULFANYL)-2-OXOBUTANOATE AMINOTRANSFERASE"/>
    <property type="match status" value="1"/>
</dbReference>
<evidence type="ECO:0000256" key="4">
    <source>
        <dbReference type="RuleBase" id="RU000481"/>
    </source>
</evidence>
<evidence type="ECO:0000313" key="6">
    <source>
        <dbReference type="EMBL" id="MBB5176021.1"/>
    </source>
</evidence>
<dbReference type="InterPro" id="IPR004839">
    <property type="entry name" value="Aminotransferase_I/II_large"/>
</dbReference>
<dbReference type="Gene3D" id="3.90.1150.10">
    <property type="entry name" value="Aspartate Aminotransferase, domain 1"/>
    <property type="match status" value="1"/>
</dbReference>
<comment type="cofactor">
    <cofactor evidence="1 4">
        <name>pyridoxal 5'-phosphate</name>
        <dbReference type="ChEBI" id="CHEBI:597326"/>
    </cofactor>
</comment>
<dbReference type="GO" id="GO:0030170">
    <property type="term" value="F:pyridoxal phosphate binding"/>
    <property type="evidence" value="ECO:0007669"/>
    <property type="project" value="InterPro"/>
</dbReference>
<evidence type="ECO:0000256" key="1">
    <source>
        <dbReference type="ARBA" id="ARBA00001933"/>
    </source>
</evidence>
<dbReference type="CDD" id="cd00609">
    <property type="entry name" value="AAT_like"/>
    <property type="match status" value="1"/>
</dbReference>
<feature type="domain" description="Rhodanese" evidence="5">
    <location>
        <begin position="305"/>
        <end position="331"/>
    </location>
</feature>
<sequence>MTNSRLKRLEVDFFSTLDDRLKDIEISDKELINMSIGVPDGRTPDHVLESVKSSIDDIQNHKYAGFKVRENLIQAVKDFYKRHYDVHLEDENIALLYGTKNAILTFPSFFIEPGEGVFLPNPGYVDYLPGVKLAGGEQYNLDLTEENNFLPDYNRLNQEELDNARLIVLNYPSNPLGAVATKEFFDETVERFKNTNTMIINDFAYSAFGFDKKAPSILQSDQNFETSMELFSLSKGFNMSGFRIGFAVGNKDMVGTLNRYHAYSQAGMWGVQQEAATTALNDSDDFLVKQNEIFKRRRDKFLNGLREAGIPVNNIEGGIFGWVETPKGFNGEEFFEYLLKEQSIMVIPGVPFGPLGENRIRVSLAIPDEDLEECIERFKSIKHLWEE</sequence>
<dbReference type="InterPro" id="IPR015422">
    <property type="entry name" value="PyrdxlP-dep_Trfase_small"/>
</dbReference>
<dbReference type="Proteomes" id="UP000579136">
    <property type="component" value="Unassembled WGS sequence"/>
</dbReference>
<dbReference type="Pfam" id="PF00155">
    <property type="entry name" value="Aminotran_1_2"/>
    <property type="match status" value="1"/>
</dbReference>
<dbReference type="InterPro" id="IPR004838">
    <property type="entry name" value="NHTrfase_class1_PyrdxlP-BS"/>
</dbReference>
<evidence type="ECO:0000313" key="7">
    <source>
        <dbReference type="Proteomes" id="UP000579136"/>
    </source>
</evidence>
<dbReference type="SUPFAM" id="SSF53383">
    <property type="entry name" value="PLP-dependent transferases"/>
    <property type="match status" value="1"/>
</dbReference>
<evidence type="ECO:0000259" key="5">
    <source>
        <dbReference type="PROSITE" id="PS50206"/>
    </source>
</evidence>
<dbReference type="InterPro" id="IPR001763">
    <property type="entry name" value="Rhodanese-like_dom"/>
</dbReference>
<organism evidence="6 7">
    <name type="scientific">Nosocomiicoccus ampullae</name>
    <dbReference type="NCBI Taxonomy" id="489910"/>
    <lineage>
        <taxon>Bacteria</taxon>
        <taxon>Bacillati</taxon>
        <taxon>Bacillota</taxon>
        <taxon>Bacilli</taxon>
        <taxon>Bacillales</taxon>
        <taxon>Staphylococcaceae</taxon>
        <taxon>Nosocomiicoccus</taxon>
    </lineage>
</organism>